<keyword evidence="5" id="KW-0472">Membrane</keyword>
<dbReference type="GO" id="GO:0016020">
    <property type="term" value="C:membrane"/>
    <property type="evidence" value="ECO:0007669"/>
    <property type="project" value="UniProtKB-SubCell"/>
</dbReference>
<dbReference type="FunFam" id="3.40.50.2000:FF:000050">
    <property type="entry name" value="UDP-glucuronosyltransferase"/>
    <property type="match status" value="1"/>
</dbReference>
<evidence type="ECO:0000256" key="1">
    <source>
        <dbReference type="ARBA" id="ARBA00009995"/>
    </source>
</evidence>
<dbReference type="Gene3D" id="3.40.50.2000">
    <property type="entry name" value="Glycogen Phosphorylase B"/>
    <property type="match status" value="1"/>
</dbReference>
<keyword evidence="5" id="KW-0732">Signal</keyword>
<keyword evidence="3 4" id="KW-0808">Transferase</keyword>
<keyword evidence="6" id="KW-1185">Reference proteome</keyword>
<dbReference type="CDD" id="cd03784">
    <property type="entry name" value="GT1_Gtf-like"/>
    <property type="match status" value="1"/>
</dbReference>
<evidence type="ECO:0000256" key="5">
    <source>
        <dbReference type="RuleBase" id="RU362059"/>
    </source>
</evidence>
<dbReference type="PROSITE" id="PS00375">
    <property type="entry name" value="UDPGT"/>
    <property type="match status" value="1"/>
</dbReference>
<evidence type="ECO:0000256" key="2">
    <source>
        <dbReference type="ARBA" id="ARBA00022676"/>
    </source>
</evidence>
<sequence>MKLLAVIALVLCTLSVKPLEMESAKILATFPFSGRSQYIFMETYLKALAAKGHQVTVINAFRNKATPNMRFIEAMKGHEFSDEMLGLLNEPFFWQQLKAMDYIVAKFTEITLEDDSVKQLLNSGETFDLVLAEMIQMEPLYAFAQHFNATLAGFSSFGTDNHVDGVMGNISPMSYNAIASSPRTNRMTFVERLSNVYETVVQEVYRHWIHLPAMEKMFKKYFPNSKKTMTAVLDSFSFILLGQHFSLSHPRPYLPNMIEVGGVHIFHNPKPLPEDIKQFIESSPEGVIYFSMGSNVKSKDLPQETRNTLLKTFAKLKQRVLWKFEIDELQGKPANVLIKKWYPQPDILAHPNVKVFITHGGLLSTTESVYFGKPVLQLPCIYDQHMNVKRAQRMGFGLGLDLNNLKQEELEKAIKTLLTDPSYAKASAVISELYWDQPEPALDRAIWWTEYVLRHKGAPHLRATSRDLTFIQLHSLDTLAGLFGVPLLVALILLKLSYKLLRGKSQKCPHADKLKNQ</sequence>
<dbReference type="EC" id="2.4.1.17" evidence="5"/>
<reference evidence="7" key="1">
    <citation type="submission" date="2025-08" db="UniProtKB">
        <authorList>
            <consortium name="RefSeq"/>
        </authorList>
    </citation>
    <scope>IDENTIFICATION</scope>
    <source>
        <strain evidence="7">14028-0561.14</strain>
        <tissue evidence="7">Whole fly</tissue>
    </source>
</reference>
<organism evidence="6 7">
    <name type="scientific">Drosophila kikkawai</name>
    <name type="common">Fruit fly</name>
    <dbReference type="NCBI Taxonomy" id="30033"/>
    <lineage>
        <taxon>Eukaryota</taxon>
        <taxon>Metazoa</taxon>
        <taxon>Ecdysozoa</taxon>
        <taxon>Arthropoda</taxon>
        <taxon>Hexapoda</taxon>
        <taxon>Insecta</taxon>
        <taxon>Pterygota</taxon>
        <taxon>Neoptera</taxon>
        <taxon>Endopterygota</taxon>
        <taxon>Diptera</taxon>
        <taxon>Brachycera</taxon>
        <taxon>Muscomorpha</taxon>
        <taxon>Ephydroidea</taxon>
        <taxon>Drosophilidae</taxon>
        <taxon>Drosophila</taxon>
        <taxon>Sophophora</taxon>
    </lineage>
</organism>
<dbReference type="AlphaFoldDB" id="A0A6P4JAX7"/>
<dbReference type="GO" id="GO:0015020">
    <property type="term" value="F:glucuronosyltransferase activity"/>
    <property type="evidence" value="ECO:0007669"/>
    <property type="project" value="UniProtKB-EC"/>
</dbReference>
<comment type="catalytic activity">
    <reaction evidence="5">
        <text>glucuronate acceptor + UDP-alpha-D-glucuronate = acceptor beta-D-glucuronoside + UDP + H(+)</text>
        <dbReference type="Rhea" id="RHEA:21032"/>
        <dbReference type="ChEBI" id="CHEBI:15378"/>
        <dbReference type="ChEBI" id="CHEBI:58052"/>
        <dbReference type="ChEBI" id="CHEBI:58223"/>
        <dbReference type="ChEBI" id="CHEBI:132367"/>
        <dbReference type="ChEBI" id="CHEBI:132368"/>
        <dbReference type="EC" id="2.4.1.17"/>
    </reaction>
</comment>
<evidence type="ECO:0000256" key="3">
    <source>
        <dbReference type="ARBA" id="ARBA00022679"/>
    </source>
</evidence>
<dbReference type="GeneID" id="108081478"/>
<gene>
    <name evidence="7" type="primary">LOC108081478</name>
</gene>
<keyword evidence="5" id="KW-0812">Transmembrane</keyword>
<accession>A0A6P4JAX7</accession>
<evidence type="ECO:0000313" key="6">
    <source>
        <dbReference type="Proteomes" id="UP001652661"/>
    </source>
</evidence>
<dbReference type="PANTHER" id="PTHR48043:SF159">
    <property type="entry name" value="EG:EG0003.4 PROTEIN-RELATED"/>
    <property type="match status" value="1"/>
</dbReference>
<dbReference type="InterPro" id="IPR002213">
    <property type="entry name" value="UDP_glucos_trans"/>
</dbReference>
<keyword evidence="2 4" id="KW-0328">Glycosyltransferase</keyword>
<dbReference type="OMA" id="NTRRIEW"/>
<dbReference type="RefSeq" id="XP_017032164.1">
    <property type="nucleotide sequence ID" value="XM_017176675.1"/>
</dbReference>
<dbReference type="Pfam" id="PF00201">
    <property type="entry name" value="UDPGT"/>
    <property type="match status" value="1"/>
</dbReference>
<dbReference type="PANTHER" id="PTHR48043">
    <property type="entry name" value="EG:EG0003.4 PROTEIN-RELATED"/>
    <property type="match status" value="1"/>
</dbReference>
<comment type="subcellular location">
    <subcellularLocation>
        <location evidence="5">Membrane</location>
        <topology evidence="5">Single-pass membrane protein</topology>
    </subcellularLocation>
</comment>
<evidence type="ECO:0000256" key="4">
    <source>
        <dbReference type="RuleBase" id="RU003718"/>
    </source>
</evidence>
<evidence type="ECO:0000313" key="7">
    <source>
        <dbReference type="RefSeq" id="XP_017032164.1"/>
    </source>
</evidence>
<proteinExistence type="inferred from homology"/>
<dbReference type="InterPro" id="IPR050271">
    <property type="entry name" value="UDP-glycosyltransferase"/>
</dbReference>
<feature type="signal peptide" evidence="5">
    <location>
        <begin position="1"/>
        <end position="18"/>
    </location>
</feature>
<dbReference type="SUPFAM" id="SSF53756">
    <property type="entry name" value="UDP-Glycosyltransferase/glycogen phosphorylase"/>
    <property type="match status" value="1"/>
</dbReference>
<feature type="chain" id="PRO_5028525480" description="UDP-glucuronosyltransferase" evidence="5">
    <location>
        <begin position="19"/>
        <end position="517"/>
    </location>
</feature>
<dbReference type="OrthoDB" id="5835829at2759"/>
<protein>
    <recommendedName>
        <fullName evidence="5">UDP-glucuronosyltransferase</fullName>
        <ecNumber evidence="5">2.4.1.17</ecNumber>
    </recommendedName>
</protein>
<dbReference type="InterPro" id="IPR035595">
    <property type="entry name" value="UDP_glycos_trans_CS"/>
</dbReference>
<comment type="similarity">
    <text evidence="1 4">Belongs to the UDP-glycosyltransferase family.</text>
</comment>
<feature type="transmembrane region" description="Helical" evidence="5">
    <location>
        <begin position="479"/>
        <end position="498"/>
    </location>
</feature>
<keyword evidence="5" id="KW-1133">Transmembrane helix</keyword>
<dbReference type="Proteomes" id="UP001652661">
    <property type="component" value="Chromosome 3R"/>
</dbReference>
<name>A0A6P4JAX7_DROKI</name>